<evidence type="ECO:0000313" key="2">
    <source>
        <dbReference type="EMBL" id="USP81880.1"/>
    </source>
</evidence>
<evidence type="ECO:0000313" key="3">
    <source>
        <dbReference type="Proteomes" id="UP001056012"/>
    </source>
</evidence>
<evidence type="ECO:0000256" key="1">
    <source>
        <dbReference type="SAM" id="MobiDB-lite"/>
    </source>
</evidence>
<accession>A0A9Q9DXF2</accession>
<dbReference type="EMBL" id="CP089280">
    <property type="protein sequence ID" value="USP81880.1"/>
    <property type="molecule type" value="Genomic_DNA"/>
</dbReference>
<feature type="region of interest" description="Disordered" evidence="1">
    <location>
        <begin position="151"/>
        <end position="185"/>
    </location>
</feature>
<reference evidence="2" key="1">
    <citation type="submission" date="2021-12" db="EMBL/GenBank/DDBJ databases">
        <title>Curvularia clavata genome.</title>
        <authorList>
            <person name="Cao Y."/>
        </authorList>
    </citation>
    <scope>NUCLEOTIDE SEQUENCE</scope>
    <source>
        <strain evidence="2">Yc1106</strain>
    </source>
</reference>
<dbReference type="VEuPathDB" id="FungiDB:yc1106_09154"/>
<proteinExistence type="predicted"/>
<name>A0A9Q9DXF2_CURCL</name>
<feature type="compositionally biased region" description="Polar residues" evidence="1">
    <location>
        <begin position="165"/>
        <end position="175"/>
    </location>
</feature>
<dbReference type="Proteomes" id="UP001056012">
    <property type="component" value="Chromosome 7"/>
</dbReference>
<sequence>MYKSNVPIEPQRLPERDCRLLAEYSQKQAKSHKIAEWKSFPLATEVQRRTWWLEKTERIARAEDASSDRLAQKSPVATSPWVANSPITIHEEATLTSVATQSAYVSIQQPSQPQASWRPVTHGSGQPELDTNLRHLDHQTADISIVGNMTVGECSDMPEAPTHPPQSQSILQSDPSADARWRKYF</sequence>
<dbReference type="AlphaFoldDB" id="A0A9Q9DXF2"/>
<organism evidence="2 3">
    <name type="scientific">Curvularia clavata</name>
    <dbReference type="NCBI Taxonomy" id="95742"/>
    <lineage>
        <taxon>Eukaryota</taxon>
        <taxon>Fungi</taxon>
        <taxon>Dikarya</taxon>
        <taxon>Ascomycota</taxon>
        <taxon>Pezizomycotina</taxon>
        <taxon>Dothideomycetes</taxon>
        <taxon>Pleosporomycetidae</taxon>
        <taxon>Pleosporales</taxon>
        <taxon>Pleosporineae</taxon>
        <taxon>Pleosporaceae</taxon>
        <taxon>Curvularia</taxon>
    </lineage>
</organism>
<gene>
    <name evidence="2" type="ORF">yc1106_09154</name>
</gene>
<protein>
    <submittedName>
        <fullName evidence="2">Uncharacterized protein</fullName>
    </submittedName>
</protein>
<dbReference type="OrthoDB" id="3862662at2759"/>
<keyword evidence="3" id="KW-1185">Reference proteome</keyword>